<reference evidence="2" key="1">
    <citation type="journal article" date="2020" name="Cell">
        <title>Large-Scale Comparative Analyses of Tick Genomes Elucidate Their Genetic Diversity and Vector Capacities.</title>
        <authorList>
            <consortium name="Tick Genome and Microbiome Consortium (TIGMIC)"/>
            <person name="Jia N."/>
            <person name="Wang J."/>
            <person name="Shi W."/>
            <person name="Du L."/>
            <person name="Sun Y."/>
            <person name="Zhan W."/>
            <person name="Jiang J.F."/>
            <person name="Wang Q."/>
            <person name="Zhang B."/>
            <person name="Ji P."/>
            <person name="Bell-Sakyi L."/>
            <person name="Cui X.M."/>
            <person name="Yuan T.T."/>
            <person name="Jiang B.G."/>
            <person name="Yang W.F."/>
            <person name="Lam T.T."/>
            <person name="Chang Q.C."/>
            <person name="Ding S.J."/>
            <person name="Wang X.J."/>
            <person name="Zhu J.G."/>
            <person name="Ruan X.D."/>
            <person name="Zhao L."/>
            <person name="Wei J.T."/>
            <person name="Ye R.Z."/>
            <person name="Que T.C."/>
            <person name="Du C.H."/>
            <person name="Zhou Y.H."/>
            <person name="Cheng J.X."/>
            <person name="Dai P.F."/>
            <person name="Guo W.B."/>
            <person name="Han X.H."/>
            <person name="Huang E.J."/>
            <person name="Li L.F."/>
            <person name="Wei W."/>
            <person name="Gao Y.C."/>
            <person name="Liu J.Z."/>
            <person name="Shao H.Z."/>
            <person name="Wang X."/>
            <person name="Wang C.C."/>
            <person name="Yang T.C."/>
            <person name="Huo Q.B."/>
            <person name="Li W."/>
            <person name="Chen H.Y."/>
            <person name="Chen S.E."/>
            <person name="Zhou L.G."/>
            <person name="Ni X.B."/>
            <person name="Tian J.H."/>
            <person name="Sheng Y."/>
            <person name="Liu T."/>
            <person name="Pan Y.S."/>
            <person name="Xia L.Y."/>
            <person name="Li J."/>
            <person name="Zhao F."/>
            <person name="Cao W.C."/>
        </authorList>
    </citation>
    <scope>NUCLEOTIDE SEQUENCE</scope>
    <source>
        <strain evidence="2">Rsan-2018</strain>
    </source>
</reference>
<feature type="region of interest" description="Disordered" evidence="1">
    <location>
        <begin position="393"/>
        <end position="539"/>
    </location>
</feature>
<sequence>MPNRTPGDRLRPHIDDQSTNVACFGLLEPLGGAEQCSLARVALHERNPKIPSTPTGNVSTTSNVCKQVGPRGALARPNGSQAFSTLRAGGAGFQEHRDTGKHRITTTEWTSLGVDGVFNQPSGGWKTALTLRQRKKQASERRRGNAPAKHDAETNTDIKDTASLKRRKTPKLPPLPKDDFKIVIRPHPGLPLRNIITPALATAIIESCNHQFSGEHFLLRIKPGSNIAIFSTPHQEVAMKARGIRLLTINGHAHAVKAYAATGEDALKGVVHGIPQHTPSETLLGNMRVRTQGVELLQARMIGDTQSANLTFSGPVLPKTVYYYGGELLCHPFRATIQVCKICRDKGHRADVCPNPARRICNVCGLENPSEGHPCEPNRASCGEAHLTGDKSCTKRLKQPRQPRAPQTSRSQATRQFRWFSSEGEEEDYRAGRGARSESVSTDKSRSKSAHRAATTTATSTQKQEARSRTPARKAPAEKPKSQQGSKTDSQNAPAEVSRVGGASSTTKLVTQSEEHQRAISEARQLKASLDSKTREVETLKRQSITTFGDEYGEYEQGSVFGRRSGAAGNMMRICKSMGPTTTGRPRVSSEGGVSRQLYAKLIGKRDVRPPRRRESDPGLRVAEAEAHGPFRGVILSSLAEAPPTCPNAAKRNRFSLSGSQRAACGLAPAGTILRWQHAGSEQTTLSSALFRFAAFTVVERAFHL</sequence>
<name>A0A9D4Q8D6_RHISA</name>
<evidence type="ECO:0000256" key="1">
    <source>
        <dbReference type="SAM" id="MobiDB-lite"/>
    </source>
</evidence>
<feature type="compositionally biased region" description="Basic and acidic residues" evidence="1">
    <location>
        <begin position="137"/>
        <end position="163"/>
    </location>
</feature>
<dbReference type="EMBL" id="JABSTV010001248">
    <property type="protein sequence ID" value="KAH7969783.1"/>
    <property type="molecule type" value="Genomic_DNA"/>
</dbReference>
<dbReference type="Proteomes" id="UP000821837">
    <property type="component" value="Unassembled WGS sequence"/>
</dbReference>
<feature type="compositionally biased region" description="Basic and acidic residues" evidence="1">
    <location>
        <begin position="513"/>
        <end position="539"/>
    </location>
</feature>
<evidence type="ECO:0000313" key="2">
    <source>
        <dbReference type="EMBL" id="KAH7969783.1"/>
    </source>
</evidence>
<keyword evidence="3" id="KW-1185">Reference proteome</keyword>
<evidence type="ECO:0000313" key="3">
    <source>
        <dbReference type="Proteomes" id="UP000821837"/>
    </source>
</evidence>
<dbReference type="AlphaFoldDB" id="A0A9D4Q8D6"/>
<feature type="compositionally biased region" description="Polar residues" evidence="1">
    <location>
        <begin position="482"/>
        <end position="493"/>
    </location>
</feature>
<organism evidence="2 3">
    <name type="scientific">Rhipicephalus sanguineus</name>
    <name type="common">Brown dog tick</name>
    <name type="synonym">Ixodes sanguineus</name>
    <dbReference type="NCBI Taxonomy" id="34632"/>
    <lineage>
        <taxon>Eukaryota</taxon>
        <taxon>Metazoa</taxon>
        <taxon>Ecdysozoa</taxon>
        <taxon>Arthropoda</taxon>
        <taxon>Chelicerata</taxon>
        <taxon>Arachnida</taxon>
        <taxon>Acari</taxon>
        <taxon>Parasitiformes</taxon>
        <taxon>Ixodida</taxon>
        <taxon>Ixodoidea</taxon>
        <taxon>Ixodidae</taxon>
        <taxon>Rhipicephalinae</taxon>
        <taxon>Rhipicephalus</taxon>
        <taxon>Rhipicephalus</taxon>
    </lineage>
</organism>
<gene>
    <name evidence="2" type="ORF">HPB52_021941</name>
</gene>
<protein>
    <submittedName>
        <fullName evidence="2">Uncharacterized protein</fullName>
    </submittedName>
</protein>
<feature type="compositionally biased region" description="Low complexity" evidence="1">
    <location>
        <begin position="452"/>
        <end position="461"/>
    </location>
</feature>
<proteinExistence type="predicted"/>
<feature type="compositionally biased region" description="Polar residues" evidence="1">
    <location>
        <begin position="503"/>
        <end position="512"/>
    </location>
</feature>
<accession>A0A9D4Q8D6</accession>
<reference evidence="2" key="2">
    <citation type="submission" date="2021-09" db="EMBL/GenBank/DDBJ databases">
        <authorList>
            <person name="Jia N."/>
            <person name="Wang J."/>
            <person name="Shi W."/>
            <person name="Du L."/>
            <person name="Sun Y."/>
            <person name="Zhan W."/>
            <person name="Jiang J."/>
            <person name="Wang Q."/>
            <person name="Zhang B."/>
            <person name="Ji P."/>
            <person name="Sakyi L.B."/>
            <person name="Cui X."/>
            <person name="Yuan T."/>
            <person name="Jiang B."/>
            <person name="Yang W."/>
            <person name="Lam T.T.-Y."/>
            <person name="Chang Q."/>
            <person name="Ding S."/>
            <person name="Wang X."/>
            <person name="Zhu J."/>
            <person name="Ruan X."/>
            <person name="Zhao L."/>
            <person name="Wei J."/>
            <person name="Que T."/>
            <person name="Du C."/>
            <person name="Cheng J."/>
            <person name="Dai P."/>
            <person name="Han X."/>
            <person name="Huang E."/>
            <person name="Gao Y."/>
            <person name="Liu J."/>
            <person name="Shao H."/>
            <person name="Ye R."/>
            <person name="Li L."/>
            <person name="Wei W."/>
            <person name="Wang X."/>
            <person name="Wang C."/>
            <person name="Huo Q."/>
            <person name="Li W."/>
            <person name="Guo W."/>
            <person name="Chen H."/>
            <person name="Chen S."/>
            <person name="Zhou L."/>
            <person name="Zhou L."/>
            <person name="Ni X."/>
            <person name="Tian J."/>
            <person name="Zhou Y."/>
            <person name="Sheng Y."/>
            <person name="Liu T."/>
            <person name="Pan Y."/>
            <person name="Xia L."/>
            <person name="Li J."/>
            <person name="Zhao F."/>
            <person name="Cao W."/>
        </authorList>
    </citation>
    <scope>NUCLEOTIDE SEQUENCE</scope>
    <source>
        <strain evidence="2">Rsan-2018</strain>
        <tissue evidence="2">Larvae</tissue>
    </source>
</reference>
<comment type="caution">
    <text evidence="2">The sequence shown here is derived from an EMBL/GenBank/DDBJ whole genome shotgun (WGS) entry which is preliminary data.</text>
</comment>
<feature type="region of interest" description="Disordered" evidence="1">
    <location>
        <begin position="130"/>
        <end position="176"/>
    </location>
</feature>
<feature type="compositionally biased region" description="Polar residues" evidence="1">
    <location>
        <begin position="405"/>
        <end position="415"/>
    </location>
</feature>